<dbReference type="HOGENOM" id="CLU_083801_0_0_2"/>
<dbReference type="InParanoid" id="H1YZC9"/>
<dbReference type="STRING" id="937775.Metlim_1037"/>
<sequence>MKRILILTLIVAVIISAAAVMANNSFNYSEDEIAENSLHAFFGEKDQAVKYVGTGKNHYGEYYQFSTECGGNYYVDAGTYTVSRAEFPFEWSETNTVKISLEDAEQNAYNFIKEKSSLSGIDKSDLIDSSLLNHGSYKEYKFVFRDVKDGVLLFNSAIVSVNPYSGDIISYVSVDKNLEISLAPEISEEKAIEIATNQFDNIRIVKKDAKIIVDYPDGTEQKLLWLVVIEGEPDNYILRGGSVIIDALSGEVYLKSSFK</sequence>
<organism evidence="1 2">
    <name type="scientific">Methanoplanus limicola DSM 2279</name>
    <dbReference type="NCBI Taxonomy" id="937775"/>
    <lineage>
        <taxon>Archaea</taxon>
        <taxon>Methanobacteriati</taxon>
        <taxon>Methanobacteriota</taxon>
        <taxon>Stenosarchaea group</taxon>
        <taxon>Methanomicrobia</taxon>
        <taxon>Methanomicrobiales</taxon>
        <taxon>Methanomicrobiaceae</taxon>
        <taxon>Methanoplanus</taxon>
    </lineage>
</organism>
<dbReference type="RefSeq" id="WP_004076884.1">
    <property type="nucleotide sequence ID" value="NZ_CM001436.1"/>
</dbReference>
<proteinExistence type="predicted"/>
<dbReference type="OrthoDB" id="106691at2157"/>
<dbReference type="AlphaFoldDB" id="H1YZC9"/>
<protein>
    <submittedName>
        <fullName evidence="1">Propeptide PepSY amd peptidase M4</fullName>
    </submittedName>
</protein>
<dbReference type="EMBL" id="CM001436">
    <property type="protein sequence ID" value="EHQ35153.1"/>
    <property type="molecule type" value="Genomic_DNA"/>
</dbReference>
<evidence type="ECO:0000313" key="1">
    <source>
        <dbReference type="EMBL" id="EHQ35153.1"/>
    </source>
</evidence>
<name>H1YZC9_9EURY</name>
<gene>
    <name evidence="1" type="ORF">Metlim_1037</name>
</gene>
<dbReference type="Proteomes" id="UP000005741">
    <property type="component" value="Chromosome"/>
</dbReference>
<keyword evidence="2" id="KW-1185">Reference proteome</keyword>
<accession>H1YZC9</accession>
<reference evidence="1 2" key="1">
    <citation type="submission" date="2011-10" db="EMBL/GenBank/DDBJ databases">
        <title>The Improved High-Quality Draft genome of Methanoplanus limicola DSM 2279.</title>
        <authorList>
            <consortium name="US DOE Joint Genome Institute (JGI-PGF)"/>
            <person name="Lucas S."/>
            <person name="Copeland A."/>
            <person name="Lapidus A."/>
            <person name="Glavina del Rio T."/>
            <person name="Dalin E."/>
            <person name="Tice H."/>
            <person name="Bruce D."/>
            <person name="Goodwin L."/>
            <person name="Pitluck S."/>
            <person name="Peters L."/>
            <person name="Mikhailova N."/>
            <person name="Lu M."/>
            <person name="Kyrpides N."/>
            <person name="Mavromatis K."/>
            <person name="Ivanova N."/>
            <person name="Markowitz V."/>
            <person name="Cheng J.-F."/>
            <person name="Hugenholtz P."/>
            <person name="Woyke T."/>
            <person name="Wu D."/>
            <person name="Wirth R."/>
            <person name="Brambilla E.-M."/>
            <person name="Klenk H.-P."/>
            <person name="Eisen J.A."/>
        </authorList>
    </citation>
    <scope>NUCLEOTIDE SEQUENCE [LARGE SCALE GENOMIC DNA]</scope>
    <source>
        <strain evidence="1 2">DSM 2279</strain>
    </source>
</reference>
<evidence type="ECO:0000313" key="2">
    <source>
        <dbReference type="Proteomes" id="UP000005741"/>
    </source>
</evidence>